<evidence type="ECO:0000256" key="4">
    <source>
        <dbReference type="ARBA" id="ARBA00022553"/>
    </source>
</evidence>
<feature type="transmembrane region" description="Helical" evidence="8">
    <location>
        <begin position="355"/>
        <end position="377"/>
    </location>
</feature>
<feature type="transmembrane region" description="Helical" evidence="8">
    <location>
        <begin position="143"/>
        <end position="161"/>
    </location>
</feature>
<dbReference type="InterPro" id="IPR036259">
    <property type="entry name" value="MFS_trans_sf"/>
</dbReference>
<organism evidence="9 10">
    <name type="scientific">Dendrobium nobile</name>
    <name type="common">Orchid</name>
    <dbReference type="NCBI Taxonomy" id="94219"/>
    <lineage>
        <taxon>Eukaryota</taxon>
        <taxon>Viridiplantae</taxon>
        <taxon>Streptophyta</taxon>
        <taxon>Embryophyta</taxon>
        <taxon>Tracheophyta</taxon>
        <taxon>Spermatophyta</taxon>
        <taxon>Magnoliopsida</taxon>
        <taxon>Liliopsida</taxon>
        <taxon>Asparagales</taxon>
        <taxon>Orchidaceae</taxon>
        <taxon>Epidendroideae</taxon>
        <taxon>Malaxideae</taxon>
        <taxon>Dendrobiinae</taxon>
        <taxon>Dendrobium</taxon>
    </lineage>
</organism>
<reference evidence="9" key="1">
    <citation type="journal article" date="2022" name="Front. Genet.">
        <title>Chromosome-Scale Assembly of the Dendrobium nobile Genome Provides Insights Into the Molecular Mechanism of the Biosynthesis of the Medicinal Active Ingredient of Dendrobium.</title>
        <authorList>
            <person name="Xu Q."/>
            <person name="Niu S.-C."/>
            <person name="Li K.-L."/>
            <person name="Zheng P.-J."/>
            <person name="Zhang X.-J."/>
            <person name="Jia Y."/>
            <person name="Liu Y."/>
            <person name="Niu Y.-X."/>
            <person name="Yu L.-H."/>
            <person name="Chen D.-F."/>
            <person name="Zhang G.-Q."/>
        </authorList>
    </citation>
    <scope>NUCLEOTIDE SEQUENCE</scope>
    <source>
        <tissue evidence="9">Leaf</tissue>
    </source>
</reference>
<feature type="transmembrane region" description="Helical" evidence="8">
    <location>
        <begin position="481"/>
        <end position="502"/>
    </location>
</feature>
<name>A0A8T3CBZ1_DENNO</name>
<dbReference type="Proteomes" id="UP000829196">
    <property type="component" value="Unassembled WGS sequence"/>
</dbReference>
<keyword evidence="7 8" id="KW-0472">Membrane</keyword>
<dbReference type="GO" id="GO:0042937">
    <property type="term" value="F:tripeptide transmembrane transporter activity"/>
    <property type="evidence" value="ECO:0007669"/>
    <property type="project" value="InterPro"/>
</dbReference>
<feature type="transmembrane region" description="Helical" evidence="8">
    <location>
        <begin position="842"/>
        <end position="862"/>
    </location>
</feature>
<keyword evidence="10" id="KW-1185">Reference proteome</keyword>
<feature type="transmembrane region" description="Helical" evidence="8">
    <location>
        <begin position="398"/>
        <end position="418"/>
    </location>
</feature>
<keyword evidence="6 8" id="KW-1133">Transmembrane helix</keyword>
<feature type="transmembrane region" description="Helical" evidence="8">
    <location>
        <begin position="637"/>
        <end position="656"/>
    </location>
</feature>
<keyword evidence="3" id="KW-0813">Transport</keyword>
<feature type="transmembrane region" description="Helical" evidence="8">
    <location>
        <begin position="925"/>
        <end position="946"/>
    </location>
</feature>
<accession>A0A8T3CBZ1</accession>
<feature type="transmembrane region" description="Helical" evidence="8">
    <location>
        <begin position="662"/>
        <end position="682"/>
    </location>
</feature>
<dbReference type="AlphaFoldDB" id="A0A8T3CBZ1"/>
<feature type="transmembrane region" description="Helical" evidence="8">
    <location>
        <begin position="218"/>
        <end position="238"/>
    </location>
</feature>
<evidence type="ECO:0000313" key="9">
    <source>
        <dbReference type="EMBL" id="KAI0531035.1"/>
    </source>
</evidence>
<feature type="transmembrane region" description="Helical" evidence="8">
    <location>
        <begin position="587"/>
        <end position="604"/>
    </location>
</feature>
<feature type="transmembrane region" description="Helical" evidence="8">
    <location>
        <begin position="969"/>
        <end position="994"/>
    </location>
</feature>
<dbReference type="PROSITE" id="PS01022">
    <property type="entry name" value="PTR2_1"/>
    <property type="match status" value="1"/>
</dbReference>
<feature type="transmembrane region" description="Helical" evidence="8">
    <location>
        <begin position="35"/>
        <end position="58"/>
    </location>
</feature>
<keyword evidence="5 8" id="KW-0812">Transmembrane</keyword>
<dbReference type="GO" id="GO:0080054">
    <property type="term" value="F:low-affinity nitrate transmembrane transporter activity"/>
    <property type="evidence" value="ECO:0007669"/>
    <property type="project" value="UniProtKB-ARBA"/>
</dbReference>
<comment type="caution">
    <text evidence="9">The sequence shown here is derived from an EMBL/GenBank/DDBJ whole genome shotgun (WGS) entry which is preliminary data.</text>
</comment>
<feature type="transmembrane region" description="Helical" evidence="8">
    <location>
        <begin position="804"/>
        <end position="821"/>
    </location>
</feature>
<dbReference type="FunFam" id="1.20.1250.20:FF:000147">
    <property type="entry name" value="Protein NRT1/ PTR family 5.10"/>
    <property type="match status" value="1"/>
</dbReference>
<evidence type="ECO:0000256" key="7">
    <source>
        <dbReference type="ARBA" id="ARBA00023136"/>
    </source>
</evidence>
<comment type="similarity">
    <text evidence="2">Belongs to the major facilitator superfamily. Proton-dependent oligopeptide transporter (POT/PTR) (TC 2.A.17) family.</text>
</comment>
<evidence type="ECO:0000256" key="3">
    <source>
        <dbReference type="ARBA" id="ARBA00022448"/>
    </source>
</evidence>
<dbReference type="SMR" id="A0A8T3CBZ1"/>
<protein>
    <submittedName>
        <fullName evidence="9">Uncharacterized protein</fullName>
    </submittedName>
</protein>
<feature type="transmembrane region" description="Helical" evidence="8">
    <location>
        <begin position="78"/>
        <end position="97"/>
    </location>
</feature>
<evidence type="ECO:0000313" key="10">
    <source>
        <dbReference type="Proteomes" id="UP000829196"/>
    </source>
</evidence>
<keyword evidence="4" id="KW-0597">Phosphoprotein</keyword>
<evidence type="ECO:0000256" key="1">
    <source>
        <dbReference type="ARBA" id="ARBA00004141"/>
    </source>
</evidence>
<feature type="transmembrane region" description="Helical" evidence="8">
    <location>
        <begin position="104"/>
        <end position="123"/>
    </location>
</feature>
<comment type="subcellular location">
    <subcellularLocation>
        <location evidence="1">Membrane</location>
        <topology evidence="1">Multi-pass membrane protein</topology>
    </subcellularLocation>
</comment>
<dbReference type="EMBL" id="JAGYWB010000001">
    <property type="protein sequence ID" value="KAI0531035.1"/>
    <property type="molecule type" value="Genomic_DNA"/>
</dbReference>
<dbReference type="PANTHER" id="PTHR11654">
    <property type="entry name" value="OLIGOPEPTIDE TRANSPORTER-RELATED"/>
    <property type="match status" value="1"/>
</dbReference>
<sequence>MEKSPLLRPSSIMVGVVDYRGQPISRSSSGGWTSAFFIIGFEIAEGMAYYGISFNLVTYLTGPLNFSTAAAAASVNNWSGASMLLPFLGAFVADSFLGRYRTIVLASLLYVLGLGFLTLNAVLSIPCSGDQKLTLNSTSCSPSVLQVVLFFLSLYLVAIGGGGHKPCLQAFGADQFDVSDNQERIARSSFFNWLCFGINGGMIASFIALSYIQDNIGWSFGFGIPCAVMGAAFLVFLLGSRTYRCYPLEDSSPFIRIGKGLADMVMSRQSSADPSASEVEANDLEQHSGCQSDKDTKLVHSVNLLGDERIEEAKRMLRLFPIWASCLAYAITFSQNSTFFNKQGGTMDRRIGQSFQIPSAALQSIISIVVVTFIPVYDRVLVPIARNISGLSSGITQLKRIGIGLFVSVISMVVAALVEKKRIETARKHGLIDQPNATVPMSVLWLLPQYILFGIMGSFGMVGLQEFFYDQVPDALRSLGLAFYLSILGTGSFISGLLVSVIDEITKREGESWFSDNLNRAHLDYFYWLLAGLGAIALVLFVCFAQSYAYKNEYRSGLGLLTLTAVLSSSCSVDLKLTWNSTSCSPPVLQVVLFFLSLYLVAFAEGGHKPCLQAFGADQFDETDNQERIARSSFFNWWYFGMNGGMIASFIALSYIQDNIGWSFGFGIPCAVMGIALLVFLLGSKTYRCYALEDTSPFIRIVKGMADLAMSRQSSADGFVSEVEAGDLEQHCSYQSDQETKLVNGGRLLVDERIDEAKGMLRLFPIWATCLAYAITFSQSSTLFNKQGGTMDRHIGPSFQISSAALQSIISIVIVAFIPVYDRVLVPMARNLSGLSTGITHLQRIGIGLFFSVISMVVAALVEMKRIQIARENGLIDEPNATVPMSILWLLPQYILFGIMDALGMVGLQEFFYDQVPDALRSLGLALYLSIFGIGSFISGFLVSVIDEITKREGESWFSDNLNRAHLDYFYWLLAGIGAIALVLFVCFAQSYLYKKKEYRSV</sequence>
<feature type="transmembrane region" description="Helical" evidence="8">
    <location>
        <begin position="450"/>
        <end position="469"/>
    </location>
</feature>
<dbReference type="FunFam" id="1.20.1250.20:FF:000410">
    <property type="entry name" value="POT family protein"/>
    <property type="match status" value="1"/>
</dbReference>
<dbReference type="CDD" id="cd17417">
    <property type="entry name" value="MFS_NPF5"/>
    <property type="match status" value="1"/>
</dbReference>
<gene>
    <name evidence="9" type="ORF">KFK09_000584</name>
</gene>
<dbReference type="OrthoDB" id="8904098at2759"/>
<dbReference type="Gene3D" id="1.20.1250.20">
    <property type="entry name" value="MFS general substrate transporter like domains"/>
    <property type="match status" value="2"/>
</dbReference>
<feature type="transmembrane region" description="Helical" evidence="8">
    <location>
        <begin position="525"/>
        <end position="545"/>
    </location>
</feature>
<evidence type="ECO:0000256" key="5">
    <source>
        <dbReference type="ARBA" id="ARBA00022692"/>
    </source>
</evidence>
<proteinExistence type="inferred from homology"/>
<feature type="transmembrane region" description="Helical" evidence="8">
    <location>
        <begin position="190"/>
        <end position="212"/>
    </location>
</feature>
<dbReference type="GO" id="GO:0071916">
    <property type="term" value="F:dipeptide transmembrane transporter activity"/>
    <property type="evidence" value="ECO:0007669"/>
    <property type="project" value="InterPro"/>
</dbReference>
<dbReference type="InterPro" id="IPR044739">
    <property type="entry name" value="NRT1/PTR"/>
</dbReference>
<feature type="transmembrane region" description="Helical" evidence="8">
    <location>
        <begin position="894"/>
        <end position="913"/>
    </location>
</feature>
<evidence type="ECO:0000256" key="8">
    <source>
        <dbReference type="SAM" id="Phobius"/>
    </source>
</evidence>
<dbReference type="Pfam" id="PF00854">
    <property type="entry name" value="PTR2"/>
    <property type="match status" value="2"/>
</dbReference>
<dbReference type="InterPro" id="IPR018456">
    <property type="entry name" value="PTR2_symporter_CS"/>
</dbReference>
<evidence type="ECO:0000256" key="2">
    <source>
        <dbReference type="ARBA" id="ARBA00005982"/>
    </source>
</evidence>
<dbReference type="GO" id="GO:0009705">
    <property type="term" value="C:plant-type vacuole membrane"/>
    <property type="evidence" value="ECO:0007669"/>
    <property type="project" value="UniProtKB-ARBA"/>
</dbReference>
<dbReference type="InterPro" id="IPR000109">
    <property type="entry name" value="POT_fam"/>
</dbReference>
<evidence type="ECO:0000256" key="6">
    <source>
        <dbReference type="ARBA" id="ARBA00022989"/>
    </source>
</evidence>
<dbReference type="SUPFAM" id="SSF103473">
    <property type="entry name" value="MFS general substrate transporter"/>
    <property type="match status" value="2"/>
</dbReference>